<dbReference type="InterPro" id="IPR050611">
    <property type="entry name" value="ABCF"/>
</dbReference>
<gene>
    <name evidence="5" type="ORF">BJEO58_00159</name>
</gene>
<dbReference type="SMART" id="SM00382">
    <property type="entry name" value="AAA"/>
    <property type="match status" value="2"/>
</dbReference>
<dbReference type="PROSITE" id="PS50893">
    <property type="entry name" value="ABC_TRANSPORTER_2"/>
    <property type="match status" value="2"/>
</dbReference>
<accession>A0A2H1L176</accession>
<dbReference type="GO" id="GO:0005524">
    <property type="term" value="F:ATP binding"/>
    <property type="evidence" value="ECO:0007669"/>
    <property type="project" value="UniProtKB-KW"/>
</dbReference>
<dbReference type="FunFam" id="3.40.50.300:FF:000011">
    <property type="entry name" value="Putative ABC transporter ATP-binding component"/>
    <property type="match status" value="1"/>
</dbReference>
<keyword evidence="6" id="KW-1185">Reference proteome</keyword>
<dbReference type="PANTHER" id="PTHR19211">
    <property type="entry name" value="ATP-BINDING TRANSPORT PROTEIN-RELATED"/>
    <property type="match status" value="1"/>
</dbReference>
<proteinExistence type="predicted"/>
<evidence type="ECO:0000313" key="5">
    <source>
        <dbReference type="EMBL" id="SMY10589.1"/>
    </source>
</evidence>
<dbReference type="GO" id="GO:0016887">
    <property type="term" value="F:ATP hydrolysis activity"/>
    <property type="evidence" value="ECO:0007669"/>
    <property type="project" value="InterPro"/>
</dbReference>
<dbReference type="InterPro" id="IPR029063">
    <property type="entry name" value="SAM-dependent_MTases_sf"/>
</dbReference>
<dbReference type="InterPro" id="IPR003593">
    <property type="entry name" value="AAA+_ATPase"/>
</dbReference>
<dbReference type="PROSITE" id="PS00211">
    <property type="entry name" value="ABC_TRANSPORTER_1"/>
    <property type="match status" value="1"/>
</dbReference>
<dbReference type="Gene3D" id="3.40.50.150">
    <property type="entry name" value="Vaccinia Virus protein VP39"/>
    <property type="match status" value="1"/>
</dbReference>
<evidence type="ECO:0000256" key="2">
    <source>
        <dbReference type="ARBA" id="ARBA00022741"/>
    </source>
</evidence>
<evidence type="ECO:0000256" key="1">
    <source>
        <dbReference type="ARBA" id="ARBA00022737"/>
    </source>
</evidence>
<dbReference type="AlphaFoldDB" id="A0A2H1L176"/>
<evidence type="ECO:0000259" key="4">
    <source>
        <dbReference type="PROSITE" id="PS50893"/>
    </source>
</evidence>
<keyword evidence="2" id="KW-0547">Nucleotide-binding</keyword>
<organism evidence="5 6">
    <name type="scientific">Brevibacterium jeotgali</name>
    <dbReference type="NCBI Taxonomy" id="1262550"/>
    <lineage>
        <taxon>Bacteria</taxon>
        <taxon>Bacillati</taxon>
        <taxon>Actinomycetota</taxon>
        <taxon>Actinomycetes</taxon>
        <taxon>Micrococcales</taxon>
        <taxon>Brevibacteriaceae</taxon>
        <taxon>Brevibacterium</taxon>
    </lineage>
</organism>
<dbReference type="Gene3D" id="3.40.50.300">
    <property type="entry name" value="P-loop containing nucleotide triphosphate hydrolases"/>
    <property type="match status" value="2"/>
</dbReference>
<dbReference type="CDD" id="cd03221">
    <property type="entry name" value="ABCF_EF-3"/>
    <property type="match status" value="2"/>
</dbReference>
<feature type="domain" description="ABC transporter" evidence="4">
    <location>
        <begin position="465"/>
        <end position="671"/>
    </location>
</feature>
<dbReference type="EMBL" id="FXZM01000001">
    <property type="protein sequence ID" value="SMY10589.1"/>
    <property type="molecule type" value="Genomic_DNA"/>
</dbReference>
<dbReference type="Pfam" id="PF00005">
    <property type="entry name" value="ABC_tran"/>
    <property type="match status" value="2"/>
</dbReference>
<name>A0A2H1L176_9MICO</name>
<dbReference type="InterPro" id="IPR027417">
    <property type="entry name" value="P-loop_NTPase"/>
</dbReference>
<keyword evidence="3 5" id="KW-0067">ATP-binding</keyword>
<dbReference type="SUPFAM" id="SSF52540">
    <property type="entry name" value="P-loop containing nucleoside triphosphate hydrolases"/>
    <property type="match status" value="2"/>
</dbReference>
<keyword evidence="1" id="KW-0677">Repeat</keyword>
<dbReference type="Proteomes" id="UP000234462">
    <property type="component" value="Unassembled WGS sequence"/>
</dbReference>
<protein>
    <submittedName>
        <fullName evidence="5">Macrolide transport system ATP-binding/permease protein</fullName>
    </submittedName>
</protein>
<dbReference type="PANTHER" id="PTHR19211:SF123">
    <property type="entry name" value="ABC TRANSPORTER"/>
    <property type="match status" value="1"/>
</dbReference>
<dbReference type="InterPro" id="IPR017871">
    <property type="entry name" value="ABC_transporter-like_CS"/>
</dbReference>
<dbReference type="InterPro" id="IPR003439">
    <property type="entry name" value="ABC_transporter-like_ATP-bd"/>
</dbReference>
<evidence type="ECO:0000313" key="6">
    <source>
        <dbReference type="Proteomes" id="UP000234462"/>
    </source>
</evidence>
<reference evidence="6" key="1">
    <citation type="submission" date="2017-03" db="EMBL/GenBank/DDBJ databases">
        <authorList>
            <person name="Monnet C."/>
        </authorList>
    </citation>
    <scope>NUCLEOTIDE SEQUENCE [LARGE SCALE GENOMIC DNA]</scope>
    <source>
        <strain evidence="6">SJ5-8</strain>
    </source>
</reference>
<sequence length="672" mass="71235">MIIDAGRVLRPNGSLLIGFFVGSSVQAFDHAVTTAYYWPIDARVARVHSSSGLIQWRHEAVSVTRPASAADCPAGSASFTGTLMSHSPSASISPSSSAPDSHLRIDGVSLSFADRRVLTDVSFVVPAGDRVGLIGENGSGKSTLLRVIAGLLTPTAGTVTAHAPGTGQPVIGLLHQEAPFPAASSISESLETAVAPARSAAHAVRDLGTALAQDPEDQSTSDAFSRALETAERVGAWDVDARISTMMSGLGLGDIDRTRPTGALSGGQQARLALVWLLLSAPDVLLLDEPTNHLDDAATAYLVSVLTSWRGPLLMASHDRAFLDETATSLLDLDPSPIPHAVAGPLVQDGTGTGIGVTRFTGAYSDYLTVRAQAEQRWERQFNHEQAALSRLRASVRDQQTVGHADWKPRTEVRGAQKFYADRNAKVVSRRVNDARARLEAREAEQIRRPPAHLEFGGLTAAGDLRVNGPVEPVLTVTDVAVQDRLAPLSLSISRGEKWLITGPNGAGKSTLLNVLAASLPPTTGQVTHSANDRVKVLAQETALPDPSGRGAGRTVREVYADVIGTDRADHVPLSTFGLLAGRDHNRPVSELSVGQQRRLALAVLLADPPEVLLLDEPTNHFSLNLVTALEDALLDYPGTVVITSHDRWLRQGWTGQHLELTAPTGTNSDGG</sequence>
<evidence type="ECO:0000256" key="3">
    <source>
        <dbReference type="ARBA" id="ARBA00022840"/>
    </source>
</evidence>
<feature type="domain" description="ABC transporter" evidence="4">
    <location>
        <begin position="103"/>
        <end position="360"/>
    </location>
</feature>